<feature type="transmembrane region" description="Helical" evidence="1">
    <location>
        <begin position="451"/>
        <end position="470"/>
    </location>
</feature>
<proteinExistence type="predicted"/>
<gene>
    <name evidence="2" type="ORF">BW733_10305</name>
</gene>
<dbReference type="Proteomes" id="UP000188235">
    <property type="component" value="Chromosome"/>
</dbReference>
<dbReference type="STRING" id="399497.BW733_10305"/>
<sequence>MSDYHDEAVPRSFFRSEYAQDELVRQTVNDQARALSAMGRDASRMRKQLENITGNVERRLGNLTRAFYAFVELDAIRAQLAAFPDNAKARRFAALDLEELMAGRRPEPRPDVPGYWLPAAVAALGPDGEVDPERAAIAMERGDDAEIFLVAAQALLGHRADLVPRLLPLLDSPRWRPVQAKLWTAVLQGAFGQDALARLEPILRSRLAQTDTDAWKAWVGAQSTVARRQENAVMLEWVEGQLSPLTADPAGPDHAAWGLAMRESADEDAAPAVTYSTDDPARADAVQRATLGEIISLSIESGDRGERDLLERAEQLRRQIADPDAPAPEATDEVEEGLDPLQLIRASAMDPTVSLRDRRLLWKVMLDQLRPWLDELTASAEPSAKEVAVVGISGLTATADGLDEAQVRAKAREISREAEQDLDKSTYAKPVMIAGIALVVAGFALSAASAWFLALVVLGFVLGYWGYMLLTTRKEVKARQERQLADLDRNVASAIDQSKRDLDREVKHWSETQEGLTRVEAAIAQAGI</sequence>
<keyword evidence="3" id="KW-1185">Reference proteome</keyword>
<dbReference type="KEGG" id="tfa:BW733_10305"/>
<organism evidence="2 3">
    <name type="scientific">Tessaracoccus flavescens</name>
    <dbReference type="NCBI Taxonomy" id="399497"/>
    <lineage>
        <taxon>Bacteria</taxon>
        <taxon>Bacillati</taxon>
        <taxon>Actinomycetota</taxon>
        <taxon>Actinomycetes</taxon>
        <taxon>Propionibacteriales</taxon>
        <taxon>Propionibacteriaceae</taxon>
        <taxon>Tessaracoccus</taxon>
    </lineage>
</organism>
<keyword evidence="1" id="KW-0472">Membrane</keyword>
<protein>
    <submittedName>
        <fullName evidence="2">Uncharacterized protein</fullName>
    </submittedName>
</protein>
<dbReference type="EMBL" id="CP019607">
    <property type="protein sequence ID" value="AQP51163.1"/>
    <property type="molecule type" value="Genomic_DNA"/>
</dbReference>
<evidence type="ECO:0000256" key="1">
    <source>
        <dbReference type="SAM" id="Phobius"/>
    </source>
</evidence>
<evidence type="ECO:0000313" key="2">
    <source>
        <dbReference type="EMBL" id="AQP51163.1"/>
    </source>
</evidence>
<keyword evidence="1" id="KW-1133">Transmembrane helix</keyword>
<dbReference type="RefSeq" id="WP_077350216.1">
    <property type="nucleotide sequence ID" value="NZ_CP019607.1"/>
</dbReference>
<accession>A0A1Q2CYI0</accession>
<keyword evidence="1" id="KW-0812">Transmembrane</keyword>
<reference evidence="2 3" key="1">
    <citation type="journal article" date="2008" name="Int. J. Syst. Evol. Microbiol.">
        <title>Tessaracoccus flavescens sp. nov., isolated from marine sediment.</title>
        <authorList>
            <person name="Lee D.W."/>
            <person name="Lee S.D."/>
        </authorList>
    </citation>
    <scope>NUCLEOTIDE SEQUENCE [LARGE SCALE GENOMIC DNA]</scope>
    <source>
        <strain evidence="2 3">SST-39T</strain>
    </source>
</reference>
<name>A0A1Q2CYI0_9ACTN</name>
<evidence type="ECO:0000313" key="3">
    <source>
        <dbReference type="Proteomes" id="UP000188235"/>
    </source>
</evidence>
<dbReference type="OrthoDB" id="3725792at2"/>
<dbReference type="AlphaFoldDB" id="A0A1Q2CYI0"/>